<gene>
    <name evidence="3" type="ORF">GCM10023352_21270</name>
</gene>
<sequence>MTPRRPNRRLPNPTDRQIRNAVRVFGSFPAKLRAVLAVGLLLTLLGAGLLWLQSYNWDIEDALNGTRHSRGQSVSTGFAGSGVQTYGKASEVLNGLEVSNSAAQSTYKRNLYGDPWADIDSNGCDQRNDVLTRDLQDLEKNGECRVMAGTIIDPYTAETIHFERGPKTSESVPIDHVVALSNAWNSGAWQWSYEKRVLLANDPLNLQATGQRPNTEKSDKSADAWLPQPGYRCEYVARQVSVKASYGLSVTSAEKRAMARVLSTCPEQPAYRSEFSR</sequence>
<accession>A0ABP9BVR3</accession>
<reference evidence="4" key="1">
    <citation type="journal article" date="2019" name="Int. J. Syst. Evol. Microbiol.">
        <title>The Global Catalogue of Microorganisms (GCM) 10K type strain sequencing project: providing services to taxonomists for standard genome sequencing and annotation.</title>
        <authorList>
            <consortium name="The Broad Institute Genomics Platform"/>
            <consortium name="The Broad Institute Genome Sequencing Center for Infectious Disease"/>
            <person name="Wu L."/>
            <person name="Ma J."/>
        </authorList>
    </citation>
    <scope>NUCLEOTIDE SEQUENCE [LARGE SCALE GENOMIC DNA]</scope>
    <source>
        <strain evidence="4">JCM 18541</strain>
    </source>
</reference>
<name>A0ABP9BVR3_9MICC</name>
<proteinExistence type="predicted"/>
<comment type="caution">
    <text evidence="3">The sequence shown here is derived from an EMBL/GenBank/DDBJ whole genome shotgun (WGS) entry which is preliminary data.</text>
</comment>
<dbReference type="PANTHER" id="PTHR24094:SF15">
    <property type="entry name" value="AMP-DEPENDENT SYNTHETASE_LIGASE DOMAIN-CONTAINING PROTEIN-RELATED"/>
    <property type="match status" value="1"/>
</dbReference>
<organism evidence="3 4">
    <name type="scientific">Rothia endophytica</name>
    <dbReference type="NCBI Taxonomy" id="1324766"/>
    <lineage>
        <taxon>Bacteria</taxon>
        <taxon>Bacillati</taxon>
        <taxon>Actinomycetota</taxon>
        <taxon>Actinomycetes</taxon>
        <taxon>Micrococcales</taxon>
        <taxon>Micrococcaceae</taxon>
        <taxon>Rothia</taxon>
    </lineage>
</organism>
<evidence type="ECO:0000313" key="3">
    <source>
        <dbReference type="EMBL" id="GAA4800850.1"/>
    </source>
</evidence>
<evidence type="ECO:0000259" key="2">
    <source>
        <dbReference type="Pfam" id="PF07510"/>
    </source>
</evidence>
<feature type="transmembrane region" description="Helical" evidence="1">
    <location>
        <begin position="32"/>
        <end position="52"/>
    </location>
</feature>
<dbReference type="EMBL" id="BAABKP010000007">
    <property type="protein sequence ID" value="GAA4800850.1"/>
    <property type="molecule type" value="Genomic_DNA"/>
</dbReference>
<protein>
    <recommendedName>
        <fullName evidence="2">GmrSD restriction endonucleases C-terminal domain-containing protein</fullName>
    </recommendedName>
</protein>
<dbReference type="PANTHER" id="PTHR24094">
    <property type="entry name" value="SECRETED PROTEIN"/>
    <property type="match status" value="1"/>
</dbReference>
<dbReference type="InterPro" id="IPR011089">
    <property type="entry name" value="GmrSD_C"/>
</dbReference>
<evidence type="ECO:0000256" key="1">
    <source>
        <dbReference type="SAM" id="Phobius"/>
    </source>
</evidence>
<dbReference type="Pfam" id="PF07510">
    <property type="entry name" value="GmrSD_C"/>
    <property type="match status" value="1"/>
</dbReference>
<dbReference type="Proteomes" id="UP001500187">
    <property type="component" value="Unassembled WGS sequence"/>
</dbReference>
<evidence type="ECO:0000313" key="4">
    <source>
        <dbReference type="Proteomes" id="UP001500187"/>
    </source>
</evidence>
<keyword evidence="4" id="KW-1185">Reference proteome</keyword>
<feature type="domain" description="GmrSD restriction endonucleases C-terminal" evidence="2">
    <location>
        <begin position="153"/>
        <end position="261"/>
    </location>
</feature>
<keyword evidence="1" id="KW-1133">Transmembrane helix</keyword>
<keyword evidence="1" id="KW-0812">Transmembrane</keyword>
<keyword evidence="1" id="KW-0472">Membrane</keyword>
<dbReference type="RefSeq" id="WP_345447424.1">
    <property type="nucleotide sequence ID" value="NZ_BAABKP010000007.1"/>
</dbReference>